<dbReference type="RefSeq" id="WP_121151140.1">
    <property type="nucleotide sequence ID" value="NZ_CP032828.1"/>
</dbReference>
<feature type="transmembrane region" description="Helical" evidence="5">
    <location>
        <begin position="224"/>
        <end position="244"/>
    </location>
</feature>
<dbReference type="KEGG" id="spha:D3Y57_02800"/>
<feature type="domain" description="Major facilitator superfamily (MFS) profile" evidence="6">
    <location>
        <begin position="17"/>
        <end position="410"/>
    </location>
</feature>
<evidence type="ECO:0000256" key="5">
    <source>
        <dbReference type="SAM" id="Phobius"/>
    </source>
</evidence>
<dbReference type="GO" id="GO:0016020">
    <property type="term" value="C:membrane"/>
    <property type="evidence" value="ECO:0007669"/>
    <property type="project" value="UniProtKB-SubCell"/>
</dbReference>
<geneLocation type="plasmid" evidence="7">
    <name>unnamed1</name>
</geneLocation>
<dbReference type="EMBL" id="CP032828">
    <property type="protein sequence ID" value="AYJ84995.1"/>
    <property type="molecule type" value="Genomic_DNA"/>
</dbReference>
<feature type="transmembrane region" description="Helical" evidence="5">
    <location>
        <begin position="264"/>
        <end position="285"/>
    </location>
</feature>
<keyword evidence="8" id="KW-1185">Reference proteome</keyword>
<feature type="transmembrane region" description="Helical" evidence="5">
    <location>
        <begin position="140"/>
        <end position="160"/>
    </location>
</feature>
<sequence>MTAVSIEGGQATQRKILIALLFIAIALNYVDRQVLALLKPTLEAQFHWSDNDYAKLGEAFQYTAALSFLFVGWIVDRFGVRRALGFGVAIWSLAGMAHALASTVQQFIVARVALAAAETVGTPAAVKSAAVYLPLEQRSFALALGNAAPNIGAILTPLIIPPFALMFGWQAAFYVTGGLGIIWVVFWIIGTRKLQPVIHTAKIEQVVKGKAPPIREMLGDRRTWAIIGAKPLSDVAWFFMLFWMPDFFHRVFGLSQAALGLPVALVYSLATLGALSSGVLFPIFINRGWSMNRARKTSMLIYACVILVLPLALVVSNPWVAAIIVGTALFAHQGFSTNLFGMTADIVPSGRVATVIGAGAVAGNLAGAWIIKLAGWSLVSGHGYWPMFAICTGGYLLALGWVHLLVPVLRPAEA</sequence>
<keyword evidence="3 5" id="KW-1133">Transmembrane helix</keyword>
<comment type="subcellular location">
    <subcellularLocation>
        <location evidence="1">Membrane</location>
        <topology evidence="1">Multi-pass membrane protein</topology>
    </subcellularLocation>
</comment>
<keyword evidence="7" id="KW-0614">Plasmid</keyword>
<evidence type="ECO:0000259" key="6">
    <source>
        <dbReference type="PROSITE" id="PS50850"/>
    </source>
</evidence>
<proteinExistence type="predicted"/>
<evidence type="ECO:0000256" key="3">
    <source>
        <dbReference type="ARBA" id="ARBA00022989"/>
    </source>
</evidence>
<dbReference type="InterPro" id="IPR036259">
    <property type="entry name" value="MFS_trans_sf"/>
</dbReference>
<dbReference type="GO" id="GO:0015134">
    <property type="term" value="F:hexuronate transmembrane transporter activity"/>
    <property type="evidence" value="ECO:0007669"/>
    <property type="project" value="TreeGrafter"/>
</dbReference>
<keyword evidence="2 5" id="KW-0812">Transmembrane</keyword>
<organism evidence="7 8">
    <name type="scientific">Sphingomonas paeninsulae</name>
    <dbReference type="NCBI Taxonomy" id="2319844"/>
    <lineage>
        <taxon>Bacteria</taxon>
        <taxon>Pseudomonadati</taxon>
        <taxon>Pseudomonadota</taxon>
        <taxon>Alphaproteobacteria</taxon>
        <taxon>Sphingomonadales</taxon>
        <taxon>Sphingomonadaceae</taxon>
        <taxon>Sphingomonas</taxon>
    </lineage>
</organism>
<protein>
    <submittedName>
        <fullName evidence="7">MFS transporter</fullName>
    </submittedName>
</protein>
<dbReference type="OrthoDB" id="9794076at2"/>
<feature type="transmembrane region" description="Helical" evidence="5">
    <location>
        <begin position="383"/>
        <end position="406"/>
    </location>
</feature>
<evidence type="ECO:0000313" key="8">
    <source>
        <dbReference type="Proteomes" id="UP000276254"/>
    </source>
</evidence>
<keyword evidence="4 5" id="KW-0472">Membrane</keyword>
<accession>A0A494TIL1</accession>
<dbReference type="PANTHER" id="PTHR11662:SF285">
    <property type="entry name" value="HEXURONATE TRANSPORTER"/>
    <property type="match status" value="1"/>
</dbReference>
<dbReference type="InterPro" id="IPR020846">
    <property type="entry name" value="MFS_dom"/>
</dbReference>
<feature type="transmembrane region" description="Helical" evidence="5">
    <location>
        <begin position="166"/>
        <end position="189"/>
    </location>
</feature>
<dbReference type="AlphaFoldDB" id="A0A494TIL1"/>
<name>A0A494TIL1_SPHPE</name>
<evidence type="ECO:0000256" key="1">
    <source>
        <dbReference type="ARBA" id="ARBA00004141"/>
    </source>
</evidence>
<feature type="transmembrane region" description="Helical" evidence="5">
    <location>
        <begin position="107"/>
        <end position="133"/>
    </location>
</feature>
<gene>
    <name evidence="7" type="ORF">D3Y57_02800</name>
</gene>
<dbReference type="Pfam" id="PF07690">
    <property type="entry name" value="MFS_1"/>
    <property type="match status" value="1"/>
</dbReference>
<dbReference type="InterPro" id="IPR050382">
    <property type="entry name" value="MFS_Na/Anion_cotransporter"/>
</dbReference>
<feature type="transmembrane region" description="Helical" evidence="5">
    <location>
        <begin position="297"/>
        <end position="313"/>
    </location>
</feature>
<feature type="transmembrane region" description="Helical" evidence="5">
    <location>
        <begin position="352"/>
        <end position="371"/>
    </location>
</feature>
<dbReference type="PROSITE" id="PS50850">
    <property type="entry name" value="MFS"/>
    <property type="match status" value="1"/>
</dbReference>
<dbReference type="Gene3D" id="1.20.1250.20">
    <property type="entry name" value="MFS general substrate transporter like domains"/>
    <property type="match status" value="2"/>
</dbReference>
<evidence type="ECO:0000313" key="7">
    <source>
        <dbReference type="EMBL" id="AYJ84995.1"/>
    </source>
</evidence>
<dbReference type="SUPFAM" id="SSF103473">
    <property type="entry name" value="MFS general substrate transporter"/>
    <property type="match status" value="1"/>
</dbReference>
<feature type="transmembrane region" description="Helical" evidence="5">
    <location>
        <begin position="83"/>
        <end position="101"/>
    </location>
</feature>
<feature type="transmembrane region" description="Helical" evidence="5">
    <location>
        <begin position="59"/>
        <end position="76"/>
    </location>
</feature>
<dbReference type="Proteomes" id="UP000276254">
    <property type="component" value="Plasmid unnamed1"/>
</dbReference>
<evidence type="ECO:0000256" key="4">
    <source>
        <dbReference type="ARBA" id="ARBA00023136"/>
    </source>
</evidence>
<dbReference type="InterPro" id="IPR011701">
    <property type="entry name" value="MFS"/>
</dbReference>
<feature type="transmembrane region" description="Helical" evidence="5">
    <location>
        <begin position="319"/>
        <end position="340"/>
    </location>
</feature>
<dbReference type="PANTHER" id="PTHR11662">
    <property type="entry name" value="SOLUTE CARRIER FAMILY 17"/>
    <property type="match status" value="1"/>
</dbReference>
<reference evidence="7 8" key="1">
    <citation type="submission" date="2018-09" db="EMBL/GenBank/DDBJ databases">
        <title>Sphingomonas peninsula sp. nov., isolated from fildes peninsula, Antarctic soil.</title>
        <authorList>
            <person name="Yingchao G."/>
        </authorList>
    </citation>
    <scope>NUCLEOTIDE SEQUENCE [LARGE SCALE GENOMIC DNA]</scope>
    <source>
        <strain evidence="7 8">YZ-8</strain>
        <plasmid evidence="7 8">unnamed1</plasmid>
    </source>
</reference>
<evidence type="ECO:0000256" key="2">
    <source>
        <dbReference type="ARBA" id="ARBA00022692"/>
    </source>
</evidence>